<reference evidence="3 5" key="2">
    <citation type="submission" date="2018-10" db="EMBL/GenBank/DDBJ databases">
        <title>Complete genome sequence of Pseudomonas pelagia strain Kongs-67.</title>
        <authorList>
            <person name="Sinha R.K."/>
            <person name="Krishnan K."/>
        </authorList>
    </citation>
    <scope>NUCLEOTIDE SEQUENCE [LARGE SCALE GENOMIC DNA]</scope>
    <source>
        <strain evidence="3 5">Kongs-67</strain>
    </source>
</reference>
<proteinExistence type="predicted"/>
<dbReference type="RefSeq" id="WP_096346212.1">
    <property type="nucleotide sequence ID" value="NZ_CP033116.1"/>
</dbReference>
<gene>
    <name evidence="2" type="ORF">CO192_08705</name>
    <name evidence="3" type="ORF">EAO82_07690</name>
</gene>
<dbReference type="GO" id="GO:0016787">
    <property type="term" value="F:hydrolase activity"/>
    <property type="evidence" value="ECO:0007669"/>
    <property type="project" value="UniProtKB-KW"/>
</dbReference>
<evidence type="ECO:0000256" key="1">
    <source>
        <dbReference type="SAM" id="MobiDB-lite"/>
    </source>
</evidence>
<keyword evidence="2" id="KW-0378">Hydrolase</keyword>
<dbReference type="EMBL" id="NWMT01000088">
    <property type="protein sequence ID" value="PCC99883.1"/>
    <property type="molecule type" value="Genomic_DNA"/>
</dbReference>
<accession>A0AA91U3Q0</accession>
<organism evidence="2 4">
    <name type="scientific">Halopseudomonas pelagia</name>
    <dbReference type="NCBI Taxonomy" id="553151"/>
    <lineage>
        <taxon>Bacteria</taxon>
        <taxon>Pseudomonadati</taxon>
        <taxon>Pseudomonadota</taxon>
        <taxon>Gammaproteobacteria</taxon>
        <taxon>Pseudomonadales</taxon>
        <taxon>Pseudomonadaceae</taxon>
        <taxon>Halopseudomonas</taxon>
    </lineage>
</organism>
<dbReference type="Proteomes" id="UP000344571">
    <property type="component" value="Chromosome"/>
</dbReference>
<keyword evidence="5" id="KW-1185">Reference proteome</keyword>
<sequence>MNALKRTAYLGVAISAIVLSGCFGGGGGGSDDDDQASTPVPIEEKTQAQRIADGDFTIAQADITANFEPIDGVTQFADVLDGAIYRIEVPDDWNGTLIMWAHGFRGDEPERLRVDNHPLREYLLAQGYAWAASSYSANFYDVRAGLVDTNKLALAFGEITGLSEPSRYLISGFSMGGHVAGAAVERENKLALAQVDLDVNYQGSLPMCGVMGDTTLFDYFGAYGIALLQFGGQDLSQYPITPAEAEEKLAAARDALWVNYENDPGVTGLRRTQTGELTPEADRFYKTLQNLTGGVRPIYQFSFGGFQSLLQGFVGSDGTVDKILDDNVVDTTYIRYRFESQQPGPNMPGDPDVTNLTPTEIGFNNTIAQSTPDNNANPARDDGPPSIPRINGDFDVPVLTLHGLGDLFVPFNMEQIYRERAIAFGNDDLLVQRAIRDTGHCTFAPAELVEAFDAWISWVDEFALVPNATPPAGDEILDPDAVAADNYGCQFTRANRLEGLRETQPDLVASNDCPTPQ</sequence>
<dbReference type="Proteomes" id="UP000243750">
    <property type="component" value="Unassembled WGS sequence"/>
</dbReference>
<dbReference type="EMBL" id="CP033116">
    <property type="protein sequence ID" value="QFY56255.1"/>
    <property type="molecule type" value="Genomic_DNA"/>
</dbReference>
<dbReference type="InterPro" id="IPR029058">
    <property type="entry name" value="AB_hydrolase_fold"/>
</dbReference>
<evidence type="ECO:0000313" key="5">
    <source>
        <dbReference type="Proteomes" id="UP000344571"/>
    </source>
</evidence>
<dbReference type="PROSITE" id="PS51257">
    <property type="entry name" value="PROKAR_LIPOPROTEIN"/>
    <property type="match status" value="1"/>
</dbReference>
<dbReference type="Gene3D" id="3.40.50.1820">
    <property type="entry name" value="alpha/beta hydrolase"/>
    <property type="match status" value="1"/>
</dbReference>
<feature type="compositionally biased region" description="Polar residues" evidence="1">
    <location>
        <begin position="366"/>
        <end position="377"/>
    </location>
</feature>
<reference evidence="2 4" key="1">
    <citation type="submission" date="2017-09" db="EMBL/GenBank/DDBJ databases">
        <title>Bacterial and phytoplankton interrelationship in Kongsfjorden, an Arctic fjord.</title>
        <authorList>
            <person name="Sinha R."/>
            <person name="Krishnan K."/>
        </authorList>
    </citation>
    <scope>NUCLEOTIDE SEQUENCE [LARGE SCALE GENOMIC DNA]</scope>
    <source>
        <strain evidence="2 4">58</strain>
    </source>
</reference>
<name>A0AA91U3Q0_9GAMM</name>
<dbReference type="SUPFAM" id="SSF53474">
    <property type="entry name" value="alpha/beta-Hydrolases"/>
    <property type="match status" value="1"/>
</dbReference>
<evidence type="ECO:0000313" key="4">
    <source>
        <dbReference type="Proteomes" id="UP000243750"/>
    </source>
</evidence>
<feature type="region of interest" description="Disordered" evidence="1">
    <location>
        <begin position="366"/>
        <end position="389"/>
    </location>
</feature>
<evidence type="ECO:0000313" key="3">
    <source>
        <dbReference type="EMBL" id="QFY56255.1"/>
    </source>
</evidence>
<evidence type="ECO:0000313" key="2">
    <source>
        <dbReference type="EMBL" id="PCC99883.1"/>
    </source>
</evidence>
<protein>
    <submittedName>
        <fullName evidence="2">Alpha/beta hydrolase</fullName>
    </submittedName>
</protein>
<dbReference type="AlphaFoldDB" id="A0AA91U3Q0"/>